<gene>
    <name evidence="6" type="ORF">GR212_15785</name>
</gene>
<keyword evidence="2" id="KW-0808">Transferase</keyword>
<evidence type="ECO:0000256" key="1">
    <source>
        <dbReference type="ARBA" id="ARBA00022603"/>
    </source>
</evidence>
<sequence>MQPFSYDVLIVDWPWDFKLYSENGEKKSARAQYDTMTLQEIIDFAVISHLARPDSLWLIWTCEWMRPGDQQRILNAHGLSYKSALVWLKTTKNGKRRLGTGYRVRSMHERLILATTGNPKHRAFKSVFDGLARQHSRKPEEFYDIVLKATPGMTRADLFSRQSRPGFTNWGRERTLFDADATVSVRREKPASEDRPLQPMPLFEPAA</sequence>
<reference evidence="6 7" key="1">
    <citation type="submission" date="2019-12" db="EMBL/GenBank/DDBJ databases">
        <title>Rhizobium genotypes associated with high levels of biological nitrogen fixation by grain legumes in a temperate-maritime cropping system.</title>
        <authorList>
            <person name="Maluk M."/>
            <person name="Francesc Ferrando Molina F."/>
            <person name="Lopez Del Egido L."/>
            <person name="Lafos M."/>
            <person name="Langarica-Fuentes A."/>
            <person name="Gebre Yohannes G."/>
            <person name="Young M.W."/>
            <person name="Martin P."/>
            <person name="Gantlett R."/>
            <person name="Kenicer G."/>
            <person name="Hawes C."/>
            <person name="Begg G.S."/>
            <person name="Quilliam R.S."/>
            <person name="Squire G.R."/>
            <person name="Poole P.S."/>
            <person name="Young P.W."/>
            <person name="Iannetta P.M."/>
            <person name="James E.K."/>
        </authorList>
    </citation>
    <scope>NUCLEOTIDE SEQUENCE [LARGE SCALE GENOMIC DNA]</scope>
    <source>
        <strain evidence="6 7">JHI1118</strain>
    </source>
</reference>
<dbReference type="GO" id="GO:0032259">
    <property type="term" value="P:methylation"/>
    <property type="evidence" value="ECO:0007669"/>
    <property type="project" value="UniProtKB-KW"/>
</dbReference>
<dbReference type="PROSITE" id="PS51143">
    <property type="entry name" value="MT_A70"/>
    <property type="match status" value="1"/>
</dbReference>
<protein>
    <recommendedName>
        <fullName evidence="8">DNA methyltransferase</fullName>
    </recommendedName>
</protein>
<evidence type="ECO:0000256" key="4">
    <source>
        <dbReference type="PROSITE-ProRule" id="PRU00489"/>
    </source>
</evidence>
<accession>A0A6L9UA98</accession>
<dbReference type="AlphaFoldDB" id="A0A6L9UA98"/>
<dbReference type="Proteomes" id="UP000483035">
    <property type="component" value="Unassembled WGS sequence"/>
</dbReference>
<comment type="similarity">
    <text evidence="4">Belongs to the MT-A70-like family.</text>
</comment>
<dbReference type="GO" id="GO:0008168">
    <property type="term" value="F:methyltransferase activity"/>
    <property type="evidence" value="ECO:0007669"/>
    <property type="project" value="UniProtKB-KW"/>
</dbReference>
<keyword evidence="1" id="KW-0489">Methyltransferase</keyword>
<keyword evidence="3" id="KW-0949">S-adenosyl-L-methionine</keyword>
<proteinExistence type="inferred from homology"/>
<evidence type="ECO:0000256" key="3">
    <source>
        <dbReference type="ARBA" id="ARBA00022691"/>
    </source>
</evidence>
<comment type="caution">
    <text evidence="6">The sequence shown here is derived from an EMBL/GenBank/DDBJ whole genome shotgun (WGS) entry which is preliminary data.</text>
</comment>
<evidence type="ECO:0008006" key="8">
    <source>
        <dbReference type="Google" id="ProtNLM"/>
    </source>
</evidence>
<organism evidence="6 7">
    <name type="scientific">Rhizobium lusitanum</name>
    <dbReference type="NCBI Taxonomy" id="293958"/>
    <lineage>
        <taxon>Bacteria</taxon>
        <taxon>Pseudomonadati</taxon>
        <taxon>Pseudomonadota</taxon>
        <taxon>Alphaproteobacteria</taxon>
        <taxon>Hyphomicrobiales</taxon>
        <taxon>Rhizobiaceae</taxon>
        <taxon>Rhizobium/Agrobacterium group</taxon>
        <taxon>Rhizobium</taxon>
    </lineage>
</organism>
<evidence type="ECO:0000313" key="7">
    <source>
        <dbReference type="Proteomes" id="UP000483035"/>
    </source>
</evidence>
<dbReference type="Pfam" id="PF05063">
    <property type="entry name" value="MT-A70"/>
    <property type="match status" value="1"/>
</dbReference>
<feature type="compositionally biased region" description="Basic and acidic residues" evidence="5">
    <location>
        <begin position="186"/>
        <end position="196"/>
    </location>
</feature>
<evidence type="ECO:0000313" key="6">
    <source>
        <dbReference type="EMBL" id="NEI71040.1"/>
    </source>
</evidence>
<evidence type="ECO:0000256" key="5">
    <source>
        <dbReference type="SAM" id="MobiDB-lite"/>
    </source>
</evidence>
<feature type="region of interest" description="Disordered" evidence="5">
    <location>
        <begin position="186"/>
        <end position="207"/>
    </location>
</feature>
<dbReference type="SUPFAM" id="SSF53335">
    <property type="entry name" value="S-adenosyl-L-methionine-dependent methyltransferases"/>
    <property type="match status" value="1"/>
</dbReference>
<dbReference type="InterPro" id="IPR029063">
    <property type="entry name" value="SAM-dependent_MTases_sf"/>
</dbReference>
<name>A0A6L9UA98_9HYPH</name>
<dbReference type="InterPro" id="IPR007757">
    <property type="entry name" value="MT-A70-like"/>
</dbReference>
<evidence type="ECO:0000256" key="2">
    <source>
        <dbReference type="ARBA" id="ARBA00022679"/>
    </source>
</evidence>
<dbReference type="EMBL" id="WUEY01000006">
    <property type="protein sequence ID" value="NEI71040.1"/>
    <property type="molecule type" value="Genomic_DNA"/>
</dbReference>
<dbReference type="PANTHER" id="PTHR12829:SF7">
    <property type="entry name" value="N6-ADENOSINE-METHYLTRANSFERASE CATALYTIC SUBUNIT"/>
    <property type="match status" value="1"/>
</dbReference>
<dbReference type="PANTHER" id="PTHR12829">
    <property type="entry name" value="N6-ADENOSINE-METHYLTRANSFERASE"/>
    <property type="match status" value="1"/>
</dbReference>
<dbReference type="RefSeq" id="WP_163987520.1">
    <property type="nucleotide sequence ID" value="NZ_WUEY01000006.1"/>
</dbReference>